<dbReference type="RefSeq" id="WP_109941144.1">
    <property type="nucleotide sequence ID" value="NZ_CP176366.1"/>
</dbReference>
<feature type="domain" description="HTH iclR-type" evidence="2">
    <location>
        <begin position="166"/>
        <end position="205"/>
    </location>
</feature>
<dbReference type="GO" id="GO:0003677">
    <property type="term" value="F:DNA binding"/>
    <property type="evidence" value="ECO:0007669"/>
    <property type="project" value="InterPro"/>
</dbReference>
<gene>
    <name evidence="3" type="ORF">DLD82_10855</name>
</gene>
<dbReference type="Pfam" id="PF10935">
    <property type="entry name" value="DUF2637"/>
    <property type="match status" value="1"/>
</dbReference>
<dbReference type="Pfam" id="PF09339">
    <property type="entry name" value="HTH_IclR"/>
    <property type="match status" value="1"/>
</dbReference>
<accession>A0A2V2NAK3</accession>
<keyword evidence="1" id="KW-0812">Transmembrane</keyword>
<keyword evidence="1" id="KW-1133">Transmembrane helix</keyword>
<dbReference type="Proteomes" id="UP000245934">
    <property type="component" value="Unassembled WGS sequence"/>
</dbReference>
<dbReference type="InterPro" id="IPR036388">
    <property type="entry name" value="WH-like_DNA-bd_sf"/>
</dbReference>
<dbReference type="InterPro" id="IPR036390">
    <property type="entry name" value="WH_DNA-bd_sf"/>
</dbReference>
<sequence>MIPVKKIEQSIPDLTALAVLTIAASAFLLSFANLQAAAQEAGISPFLSWLWPLCVDALLIAGSLMILRSNLRNESPIVGWSVLIVFTGISTLFNVIHSPDGIMSRLSHAVPPIALCISVELLMMCLRSDIAINDTPEEEQDPQCTESAPVQQDCNIPARNDTAQLVMQHFREHPESTVTAAAESLGLHRTTISRHLKTLSAAGVLS</sequence>
<dbReference type="GO" id="GO:0006355">
    <property type="term" value="P:regulation of DNA-templated transcription"/>
    <property type="evidence" value="ECO:0007669"/>
    <property type="project" value="InterPro"/>
</dbReference>
<keyword evidence="1" id="KW-0472">Membrane</keyword>
<dbReference type="GeneID" id="97611378"/>
<reference evidence="3 4" key="1">
    <citation type="submission" date="2018-05" db="EMBL/GenBank/DDBJ databases">
        <title>Draft genome of Methanospirillum stamsii Pt1.</title>
        <authorList>
            <person name="Dueholm M.S."/>
            <person name="Nielsen P.H."/>
            <person name="Bakmann L.F."/>
            <person name="Otzen D.E."/>
        </authorList>
    </citation>
    <scope>NUCLEOTIDE SEQUENCE [LARGE SCALE GENOMIC DNA]</scope>
    <source>
        <strain evidence="3 4">Pt1</strain>
    </source>
</reference>
<dbReference type="InterPro" id="IPR005471">
    <property type="entry name" value="Tscrpt_reg_IclR_N"/>
</dbReference>
<evidence type="ECO:0000313" key="3">
    <source>
        <dbReference type="EMBL" id="PWR73357.1"/>
    </source>
</evidence>
<feature type="transmembrane region" description="Helical" evidence="1">
    <location>
        <begin position="46"/>
        <end position="66"/>
    </location>
</feature>
<dbReference type="SUPFAM" id="SSF46785">
    <property type="entry name" value="Winged helix' DNA-binding domain"/>
    <property type="match status" value="1"/>
</dbReference>
<dbReference type="AlphaFoldDB" id="A0A2V2NAK3"/>
<comment type="caution">
    <text evidence="3">The sequence shown here is derived from an EMBL/GenBank/DDBJ whole genome shotgun (WGS) entry which is preliminary data.</text>
</comment>
<protein>
    <recommendedName>
        <fullName evidence="2">HTH iclR-type domain-containing protein</fullName>
    </recommendedName>
</protein>
<dbReference type="Gene3D" id="1.10.10.10">
    <property type="entry name" value="Winged helix-like DNA-binding domain superfamily/Winged helix DNA-binding domain"/>
    <property type="match status" value="1"/>
</dbReference>
<keyword evidence="4" id="KW-1185">Reference proteome</keyword>
<dbReference type="OrthoDB" id="119810at2157"/>
<evidence type="ECO:0000256" key="1">
    <source>
        <dbReference type="SAM" id="Phobius"/>
    </source>
</evidence>
<evidence type="ECO:0000313" key="4">
    <source>
        <dbReference type="Proteomes" id="UP000245934"/>
    </source>
</evidence>
<dbReference type="InterPro" id="IPR021235">
    <property type="entry name" value="DUF2637"/>
</dbReference>
<proteinExistence type="predicted"/>
<feature type="transmembrane region" description="Helical" evidence="1">
    <location>
        <begin position="78"/>
        <end position="97"/>
    </location>
</feature>
<evidence type="ECO:0000259" key="2">
    <source>
        <dbReference type="Pfam" id="PF09339"/>
    </source>
</evidence>
<name>A0A2V2NAK3_9EURY</name>
<organism evidence="3 4">
    <name type="scientific">Methanospirillum stamsii</name>
    <dbReference type="NCBI Taxonomy" id="1277351"/>
    <lineage>
        <taxon>Archaea</taxon>
        <taxon>Methanobacteriati</taxon>
        <taxon>Methanobacteriota</taxon>
        <taxon>Stenosarchaea group</taxon>
        <taxon>Methanomicrobia</taxon>
        <taxon>Methanomicrobiales</taxon>
        <taxon>Methanospirillaceae</taxon>
        <taxon>Methanospirillum</taxon>
    </lineage>
</organism>
<dbReference type="EMBL" id="QGMZ01000019">
    <property type="protein sequence ID" value="PWR73357.1"/>
    <property type="molecule type" value="Genomic_DNA"/>
</dbReference>